<dbReference type="PANTHER" id="PTHR42709:SF6">
    <property type="entry name" value="UNDECAPRENYL PHOSPHATE TRANSPORTER A"/>
    <property type="match status" value="1"/>
</dbReference>
<comment type="similarity">
    <text evidence="2">Belongs to the DedA family.</text>
</comment>
<keyword evidence="10" id="KW-1185">Reference proteome</keyword>
<dbReference type="GO" id="GO:0005886">
    <property type="term" value="C:plasma membrane"/>
    <property type="evidence" value="ECO:0007669"/>
    <property type="project" value="UniProtKB-SubCell"/>
</dbReference>
<keyword evidence="3" id="KW-1003">Cell membrane</keyword>
<evidence type="ECO:0000256" key="3">
    <source>
        <dbReference type="ARBA" id="ARBA00022475"/>
    </source>
</evidence>
<proteinExistence type="inferred from homology"/>
<evidence type="ECO:0000259" key="8">
    <source>
        <dbReference type="Pfam" id="PF09335"/>
    </source>
</evidence>
<dbReference type="PANTHER" id="PTHR42709">
    <property type="entry name" value="ALKALINE PHOSPHATASE LIKE PROTEIN"/>
    <property type="match status" value="1"/>
</dbReference>
<dbReference type="OrthoDB" id="9782291at2"/>
<keyword evidence="6 7" id="KW-0472">Membrane</keyword>
<keyword evidence="5 7" id="KW-1133">Transmembrane helix</keyword>
<evidence type="ECO:0000313" key="9">
    <source>
        <dbReference type="EMBL" id="GCD08853.1"/>
    </source>
</evidence>
<organism evidence="9 10">
    <name type="scientific">Clostridium tagluense</name>
    <dbReference type="NCBI Taxonomy" id="360422"/>
    <lineage>
        <taxon>Bacteria</taxon>
        <taxon>Bacillati</taxon>
        <taxon>Bacillota</taxon>
        <taxon>Clostridia</taxon>
        <taxon>Eubacteriales</taxon>
        <taxon>Clostridiaceae</taxon>
        <taxon>Clostridium</taxon>
    </lineage>
</organism>
<dbReference type="Pfam" id="PF09335">
    <property type="entry name" value="VTT_dom"/>
    <property type="match status" value="1"/>
</dbReference>
<dbReference type="AlphaFoldDB" id="A0A401UH17"/>
<dbReference type="InterPro" id="IPR051311">
    <property type="entry name" value="DedA_domain"/>
</dbReference>
<dbReference type="InterPro" id="IPR032816">
    <property type="entry name" value="VTT_dom"/>
</dbReference>
<accession>A0A401UH17</accession>
<sequence length="204" mass="23504">MSEFSNLLIECFRNYNIWFLSIIIVLQCIGIPTGASLLVMASGAFAYAGEFNAVSLLLEIWFFSWVGDNIAYIMWRFIGDKVLNRHSKIKFYIQPKIFKAKNYLSKHGRSSVFFSRFIISAMGPFINATAGLSRYKFWTFSLFVALGELFWTCIYLGLGYWFGDSFETIIPIVTGFGQFITYIAILIIALYFFIKAIRNKKSKH</sequence>
<feature type="domain" description="VTT" evidence="8">
    <location>
        <begin position="36"/>
        <end position="160"/>
    </location>
</feature>
<evidence type="ECO:0000256" key="7">
    <source>
        <dbReference type="SAM" id="Phobius"/>
    </source>
</evidence>
<evidence type="ECO:0000256" key="1">
    <source>
        <dbReference type="ARBA" id="ARBA00004651"/>
    </source>
</evidence>
<feature type="transmembrane region" description="Helical" evidence="7">
    <location>
        <begin position="53"/>
        <end position="75"/>
    </location>
</feature>
<feature type="transmembrane region" description="Helical" evidence="7">
    <location>
        <begin position="17"/>
        <end position="41"/>
    </location>
</feature>
<feature type="transmembrane region" description="Helical" evidence="7">
    <location>
        <begin position="140"/>
        <end position="163"/>
    </location>
</feature>
<evidence type="ECO:0000256" key="5">
    <source>
        <dbReference type="ARBA" id="ARBA00022989"/>
    </source>
</evidence>
<protein>
    <recommendedName>
        <fullName evidence="8">VTT domain-containing protein</fullName>
    </recommendedName>
</protein>
<reference evidence="9 10" key="1">
    <citation type="submission" date="2018-11" db="EMBL/GenBank/DDBJ databases">
        <title>Genome sequencing and assembly of Clostridium tagluense strain A121.</title>
        <authorList>
            <person name="Murakami T."/>
            <person name="Segawa T."/>
            <person name="Shcherbakova V.A."/>
            <person name="Mori H."/>
            <person name="Yoshimura Y."/>
        </authorList>
    </citation>
    <scope>NUCLEOTIDE SEQUENCE [LARGE SCALE GENOMIC DNA]</scope>
    <source>
        <strain evidence="9 10">A121</strain>
    </source>
</reference>
<name>A0A401UH17_9CLOT</name>
<dbReference type="Proteomes" id="UP000287872">
    <property type="component" value="Unassembled WGS sequence"/>
</dbReference>
<evidence type="ECO:0000313" key="10">
    <source>
        <dbReference type="Proteomes" id="UP000287872"/>
    </source>
</evidence>
<gene>
    <name evidence="9" type="ORF">Ctaglu_04760</name>
</gene>
<comment type="caution">
    <text evidence="9">The sequence shown here is derived from an EMBL/GenBank/DDBJ whole genome shotgun (WGS) entry which is preliminary data.</text>
</comment>
<comment type="subcellular location">
    <subcellularLocation>
        <location evidence="1">Cell membrane</location>
        <topology evidence="1">Multi-pass membrane protein</topology>
    </subcellularLocation>
</comment>
<feature type="transmembrane region" description="Helical" evidence="7">
    <location>
        <begin position="169"/>
        <end position="194"/>
    </location>
</feature>
<evidence type="ECO:0000256" key="6">
    <source>
        <dbReference type="ARBA" id="ARBA00023136"/>
    </source>
</evidence>
<dbReference type="RefSeq" id="WP_124997710.1">
    <property type="nucleotide sequence ID" value="NZ_BHYK01000002.1"/>
</dbReference>
<evidence type="ECO:0000256" key="2">
    <source>
        <dbReference type="ARBA" id="ARBA00010792"/>
    </source>
</evidence>
<dbReference type="EMBL" id="BHYK01000002">
    <property type="protein sequence ID" value="GCD08853.1"/>
    <property type="molecule type" value="Genomic_DNA"/>
</dbReference>
<evidence type="ECO:0000256" key="4">
    <source>
        <dbReference type="ARBA" id="ARBA00022692"/>
    </source>
</evidence>
<keyword evidence="4 7" id="KW-0812">Transmembrane</keyword>